<sequence length="145" mass="15835">MKKFFGEFKEFISRGNVLDLAVGVMIGGAFNAIVTALCEKIITPLINLIIGTIAGKSIEEMTSMLKVGPADNPIDFGAFIAAIINFIIMAFIIFLIVKGFNKLASLKKKEEIEEAPTTKVCPFCCSEIDIKATRCPHCTSELDKK</sequence>
<dbReference type="Pfam" id="PF01741">
    <property type="entry name" value="MscL"/>
    <property type="match status" value="1"/>
</dbReference>
<dbReference type="NCBIfam" id="TIGR00220">
    <property type="entry name" value="mscL"/>
    <property type="match status" value="1"/>
</dbReference>
<dbReference type="PRINTS" id="PR01264">
    <property type="entry name" value="MECHCHANNEL"/>
</dbReference>
<dbReference type="PANTHER" id="PTHR30266">
    <property type="entry name" value="MECHANOSENSITIVE CHANNEL MSCL"/>
    <property type="match status" value="1"/>
</dbReference>
<evidence type="ECO:0000313" key="12">
    <source>
        <dbReference type="Proteomes" id="UP000633365"/>
    </source>
</evidence>
<keyword evidence="5 10" id="KW-0812">Transmembrane</keyword>
<dbReference type="PROSITE" id="PS01327">
    <property type="entry name" value="MSCL"/>
    <property type="match status" value="1"/>
</dbReference>
<evidence type="ECO:0000256" key="1">
    <source>
        <dbReference type="ARBA" id="ARBA00004651"/>
    </source>
</evidence>
<dbReference type="Gene3D" id="1.10.1200.120">
    <property type="entry name" value="Large-conductance mechanosensitive channel, MscL, domain 1"/>
    <property type="match status" value="1"/>
</dbReference>
<keyword evidence="9 10" id="KW-0407">Ion channel</keyword>
<dbReference type="InterPro" id="IPR037673">
    <property type="entry name" value="MSC/AndL"/>
</dbReference>
<keyword evidence="4 10" id="KW-1003">Cell membrane</keyword>
<comment type="subunit">
    <text evidence="10">Homopentamer.</text>
</comment>
<evidence type="ECO:0000256" key="7">
    <source>
        <dbReference type="ARBA" id="ARBA00023065"/>
    </source>
</evidence>
<dbReference type="EMBL" id="JAEQMG010000091">
    <property type="protein sequence ID" value="MBK6088838.1"/>
    <property type="molecule type" value="Genomic_DNA"/>
</dbReference>
<accession>A0A934WRY8</accession>
<gene>
    <name evidence="10 11" type="primary">mscL</name>
    <name evidence="11" type="ORF">JKK62_09290</name>
</gene>
<evidence type="ECO:0000256" key="5">
    <source>
        <dbReference type="ARBA" id="ARBA00022692"/>
    </source>
</evidence>
<dbReference type="InterPro" id="IPR036019">
    <property type="entry name" value="MscL_channel"/>
</dbReference>
<organism evidence="11 12">
    <name type="scientific">Ruminococcus difficilis</name>
    <dbReference type="NCBI Taxonomy" id="2763069"/>
    <lineage>
        <taxon>Bacteria</taxon>
        <taxon>Bacillati</taxon>
        <taxon>Bacillota</taxon>
        <taxon>Clostridia</taxon>
        <taxon>Eubacteriales</taxon>
        <taxon>Oscillospiraceae</taxon>
        <taxon>Ruminococcus</taxon>
    </lineage>
</organism>
<dbReference type="SUPFAM" id="SSF81330">
    <property type="entry name" value="Gated mechanosensitive channel"/>
    <property type="match status" value="1"/>
</dbReference>
<evidence type="ECO:0000256" key="2">
    <source>
        <dbReference type="ARBA" id="ARBA00007254"/>
    </source>
</evidence>
<evidence type="ECO:0000256" key="3">
    <source>
        <dbReference type="ARBA" id="ARBA00022448"/>
    </source>
</evidence>
<reference evidence="11" key="1">
    <citation type="submission" date="2021-01" db="EMBL/GenBank/DDBJ databases">
        <title>Genome public.</title>
        <authorList>
            <person name="Liu C."/>
            <person name="Sun Q."/>
        </authorList>
    </citation>
    <scope>NUCLEOTIDE SEQUENCE</scope>
    <source>
        <strain evidence="11">M6</strain>
    </source>
</reference>
<dbReference type="HAMAP" id="MF_00115">
    <property type="entry name" value="MscL"/>
    <property type="match status" value="1"/>
</dbReference>
<dbReference type="PANTHER" id="PTHR30266:SF2">
    <property type="entry name" value="LARGE-CONDUCTANCE MECHANOSENSITIVE CHANNEL"/>
    <property type="match status" value="1"/>
</dbReference>
<dbReference type="AlphaFoldDB" id="A0A934WRY8"/>
<dbReference type="GO" id="GO:0005886">
    <property type="term" value="C:plasma membrane"/>
    <property type="evidence" value="ECO:0007669"/>
    <property type="project" value="UniProtKB-SubCell"/>
</dbReference>
<evidence type="ECO:0000256" key="8">
    <source>
        <dbReference type="ARBA" id="ARBA00023136"/>
    </source>
</evidence>
<keyword evidence="6 10" id="KW-1133">Transmembrane helix</keyword>
<comment type="caution">
    <text evidence="11">The sequence shown here is derived from an EMBL/GenBank/DDBJ whole genome shotgun (WGS) entry which is preliminary data.</text>
</comment>
<evidence type="ECO:0000256" key="9">
    <source>
        <dbReference type="ARBA" id="ARBA00023303"/>
    </source>
</evidence>
<feature type="transmembrane region" description="Helical" evidence="10">
    <location>
        <begin position="76"/>
        <end position="97"/>
    </location>
</feature>
<comment type="function">
    <text evidence="10">Channel that opens in response to stretch forces in the membrane lipid bilayer. May participate in the regulation of osmotic pressure changes within the cell.</text>
</comment>
<dbReference type="InterPro" id="IPR019823">
    <property type="entry name" value="Mechanosensitive_channel_CS"/>
</dbReference>
<evidence type="ECO:0000313" key="11">
    <source>
        <dbReference type="EMBL" id="MBK6088838.1"/>
    </source>
</evidence>
<evidence type="ECO:0000256" key="10">
    <source>
        <dbReference type="HAMAP-Rule" id="MF_00115"/>
    </source>
</evidence>
<feature type="transmembrane region" description="Helical" evidence="10">
    <location>
        <begin position="20"/>
        <end position="42"/>
    </location>
</feature>
<dbReference type="GO" id="GO:0008381">
    <property type="term" value="F:mechanosensitive monoatomic ion channel activity"/>
    <property type="evidence" value="ECO:0007669"/>
    <property type="project" value="UniProtKB-UniRule"/>
</dbReference>
<dbReference type="RefSeq" id="WP_186834316.1">
    <property type="nucleotide sequence ID" value="NZ_JAEQMG010000091.1"/>
</dbReference>
<comment type="similarity">
    <text evidence="2 10">Belongs to the MscL family.</text>
</comment>
<keyword evidence="8 10" id="KW-0472">Membrane</keyword>
<comment type="subcellular location">
    <subcellularLocation>
        <location evidence="1 10">Cell membrane</location>
        <topology evidence="1 10">Multi-pass membrane protein</topology>
    </subcellularLocation>
</comment>
<proteinExistence type="inferred from homology"/>
<name>A0A934WRY8_9FIRM</name>
<keyword evidence="12" id="KW-1185">Reference proteome</keyword>
<protein>
    <recommendedName>
        <fullName evidence="10">Large-conductance mechanosensitive channel</fullName>
    </recommendedName>
</protein>
<keyword evidence="3 10" id="KW-0813">Transport</keyword>
<dbReference type="InterPro" id="IPR001185">
    <property type="entry name" value="MS_channel"/>
</dbReference>
<dbReference type="Proteomes" id="UP000633365">
    <property type="component" value="Unassembled WGS sequence"/>
</dbReference>
<keyword evidence="7 10" id="KW-0406">Ion transport</keyword>
<evidence type="ECO:0000256" key="4">
    <source>
        <dbReference type="ARBA" id="ARBA00022475"/>
    </source>
</evidence>
<evidence type="ECO:0000256" key="6">
    <source>
        <dbReference type="ARBA" id="ARBA00022989"/>
    </source>
</evidence>